<name>A0A1G2CHQ7_9BACT</name>
<evidence type="ECO:0000256" key="1">
    <source>
        <dbReference type="SAM" id="MobiDB-lite"/>
    </source>
</evidence>
<dbReference type="SUPFAM" id="SSF56601">
    <property type="entry name" value="beta-lactamase/transpeptidase-like"/>
    <property type="match status" value="1"/>
</dbReference>
<dbReference type="Pfam" id="PF00768">
    <property type="entry name" value="Peptidase_S11"/>
    <property type="match status" value="1"/>
</dbReference>
<dbReference type="Proteomes" id="UP000176287">
    <property type="component" value="Unassembled WGS sequence"/>
</dbReference>
<dbReference type="Gene3D" id="3.40.710.10">
    <property type="entry name" value="DD-peptidase/beta-lactamase superfamily"/>
    <property type="match status" value="1"/>
</dbReference>
<dbReference type="GO" id="GO:0009002">
    <property type="term" value="F:serine-type D-Ala-D-Ala carboxypeptidase activity"/>
    <property type="evidence" value="ECO:0007669"/>
    <property type="project" value="InterPro"/>
</dbReference>
<evidence type="ECO:0000313" key="4">
    <source>
        <dbReference type="Proteomes" id="UP000176287"/>
    </source>
</evidence>
<sequence length="344" mass="36449">MSYFHKIFFVGIVILSVAAGVNFNGAKNTNVNRVASVVISAADAAPAAEDSQRNGAAQPSASNDSTTLNDIKVDEQSGALTQNQNDNSRTAMDNDALLKPDLSSTLDAFRRIGSAQAPEIQAEAAMIADLKTGRTYFQSNKNLRQPTASLAKLMTATMALRNMDLGRPIKIGDESGDSYSGNDVLAMMLISSESGPADALANAYGRDSFIAGLNPLAKELGMSSTNFSDPAGASVANQSTIGDLQKLAYNIYQNYPKIFDTTGKKSVTVTELSSKKKTKLSNINTFAGTSGFIGGLAGYSDDANSNLLSVFSYANRPILVLVLGADDGPSETTKLKDWFESNYK</sequence>
<feature type="region of interest" description="Disordered" evidence="1">
    <location>
        <begin position="48"/>
        <end position="70"/>
    </location>
</feature>
<dbReference type="GO" id="GO:0006508">
    <property type="term" value="P:proteolysis"/>
    <property type="evidence" value="ECO:0007669"/>
    <property type="project" value="InterPro"/>
</dbReference>
<accession>A0A1G2CHQ7</accession>
<comment type="caution">
    <text evidence="3">The sequence shown here is derived from an EMBL/GenBank/DDBJ whole genome shotgun (WGS) entry which is preliminary data.</text>
</comment>
<evidence type="ECO:0000259" key="2">
    <source>
        <dbReference type="Pfam" id="PF00768"/>
    </source>
</evidence>
<reference evidence="3 4" key="1">
    <citation type="journal article" date="2016" name="Nat. Commun.">
        <title>Thousands of microbial genomes shed light on interconnected biogeochemical processes in an aquifer system.</title>
        <authorList>
            <person name="Anantharaman K."/>
            <person name="Brown C.T."/>
            <person name="Hug L.A."/>
            <person name="Sharon I."/>
            <person name="Castelle C.J."/>
            <person name="Probst A.J."/>
            <person name="Thomas B.C."/>
            <person name="Singh A."/>
            <person name="Wilkins M.J."/>
            <person name="Karaoz U."/>
            <person name="Brodie E.L."/>
            <person name="Williams K.H."/>
            <person name="Hubbard S.S."/>
            <person name="Banfield J.F."/>
        </authorList>
    </citation>
    <scope>NUCLEOTIDE SEQUENCE [LARGE SCALE GENOMIC DNA]</scope>
</reference>
<feature type="compositionally biased region" description="Polar residues" evidence="1">
    <location>
        <begin position="53"/>
        <end position="69"/>
    </location>
</feature>
<organism evidence="3 4">
    <name type="scientific">Candidatus Liptonbacteria bacterium RIFCSPLOWO2_01_FULL_45_15</name>
    <dbReference type="NCBI Taxonomy" id="1798649"/>
    <lineage>
        <taxon>Bacteria</taxon>
        <taxon>Candidatus Liptoniibacteriota</taxon>
    </lineage>
</organism>
<proteinExistence type="predicted"/>
<evidence type="ECO:0000313" key="3">
    <source>
        <dbReference type="EMBL" id="OGY99947.1"/>
    </source>
</evidence>
<dbReference type="InterPro" id="IPR001967">
    <property type="entry name" value="Peptidase_S11_N"/>
</dbReference>
<dbReference type="STRING" id="1798649.A3B13_02050"/>
<dbReference type="AlphaFoldDB" id="A0A1G2CHQ7"/>
<dbReference type="EMBL" id="MHKZ01000032">
    <property type="protein sequence ID" value="OGY99947.1"/>
    <property type="molecule type" value="Genomic_DNA"/>
</dbReference>
<gene>
    <name evidence="3" type="ORF">A3B13_02050</name>
</gene>
<dbReference type="InterPro" id="IPR012338">
    <property type="entry name" value="Beta-lactam/transpept-like"/>
</dbReference>
<protein>
    <recommendedName>
        <fullName evidence="2">Peptidase S11 D-alanyl-D-alanine carboxypeptidase A N-terminal domain-containing protein</fullName>
    </recommendedName>
</protein>
<feature type="domain" description="Peptidase S11 D-alanyl-D-alanine carboxypeptidase A N-terminal" evidence="2">
    <location>
        <begin position="114"/>
        <end position="326"/>
    </location>
</feature>